<keyword evidence="1" id="KW-0808">Transferase</keyword>
<name>A0A0B2QCT7_GLYSO</name>
<dbReference type="InterPro" id="IPR027417">
    <property type="entry name" value="P-loop_NTPase"/>
</dbReference>
<dbReference type="EMBL" id="KN660222">
    <property type="protein sequence ID" value="KHN17828.1"/>
    <property type="molecule type" value="Genomic_DNA"/>
</dbReference>
<proteinExistence type="predicted"/>
<keyword evidence="1" id="KW-0418">Kinase</keyword>
<dbReference type="Gene3D" id="3.40.50.300">
    <property type="entry name" value="P-loop containing nucleotide triphosphate hydrolases"/>
    <property type="match status" value="1"/>
</dbReference>
<dbReference type="AlphaFoldDB" id="A0A0B2QCT7"/>
<dbReference type="Proteomes" id="UP000053555">
    <property type="component" value="Unassembled WGS sequence"/>
</dbReference>
<accession>A0A0B2QCT7</accession>
<gene>
    <name evidence="1" type="ORF">glysoja_029136</name>
</gene>
<evidence type="ECO:0000313" key="1">
    <source>
        <dbReference type="EMBL" id="KHN17828.1"/>
    </source>
</evidence>
<sequence>MYETDWSATVSIDDFYLTAEGQNKLREANPGNALLENVPPPILLRFLREHRSEWADIY</sequence>
<reference evidence="1" key="1">
    <citation type="submission" date="2014-07" db="EMBL/GenBank/DDBJ databases">
        <title>Identification of a novel salt tolerance gene in wild soybean by whole-genome sequencing.</title>
        <authorList>
            <person name="Lam H.-M."/>
            <person name="Qi X."/>
            <person name="Li M.-W."/>
            <person name="Liu X."/>
            <person name="Xie M."/>
            <person name="Ni M."/>
            <person name="Xu X."/>
        </authorList>
    </citation>
    <scope>NUCLEOTIDE SEQUENCE [LARGE SCALE GENOMIC DNA]</scope>
    <source>
        <tissue evidence="1">Root</tissue>
    </source>
</reference>
<dbReference type="GO" id="GO:0016301">
    <property type="term" value="F:kinase activity"/>
    <property type="evidence" value="ECO:0007669"/>
    <property type="project" value="UniProtKB-KW"/>
</dbReference>
<protein>
    <submittedName>
        <fullName evidence="1">D-glycerate 3-kinase, chloroplastic</fullName>
    </submittedName>
</protein>
<organism evidence="1">
    <name type="scientific">Glycine soja</name>
    <name type="common">Wild soybean</name>
    <dbReference type="NCBI Taxonomy" id="3848"/>
    <lineage>
        <taxon>Eukaryota</taxon>
        <taxon>Viridiplantae</taxon>
        <taxon>Streptophyta</taxon>
        <taxon>Embryophyta</taxon>
        <taxon>Tracheophyta</taxon>
        <taxon>Spermatophyta</taxon>
        <taxon>Magnoliopsida</taxon>
        <taxon>eudicotyledons</taxon>
        <taxon>Gunneridae</taxon>
        <taxon>Pentapetalae</taxon>
        <taxon>rosids</taxon>
        <taxon>fabids</taxon>
        <taxon>Fabales</taxon>
        <taxon>Fabaceae</taxon>
        <taxon>Papilionoideae</taxon>
        <taxon>50 kb inversion clade</taxon>
        <taxon>NPAAA clade</taxon>
        <taxon>indigoferoid/millettioid clade</taxon>
        <taxon>Phaseoleae</taxon>
        <taxon>Glycine</taxon>
        <taxon>Glycine subgen. Soja</taxon>
    </lineage>
</organism>